<evidence type="ECO:0000256" key="1">
    <source>
        <dbReference type="SAM" id="Phobius"/>
    </source>
</evidence>
<reference evidence="2 3" key="2">
    <citation type="submission" date="2016-01" db="EMBL/GenBank/DDBJ databases">
        <title>Microcella alkaliphila JAM AC0309 whole genome shotgun sequence.</title>
        <authorList>
            <person name="Kurata A."/>
            <person name="Hirose Y."/>
            <person name="Kishimoto N."/>
            <person name="Kobayashi T."/>
        </authorList>
    </citation>
    <scope>NUCLEOTIDE SEQUENCE [LARGE SCALE GENOMIC DNA]</scope>
    <source>
        <strain evidence="2 3">JAM AC0309</strain>
    </source>
</reference>
<accession>A0A0U5BLL5</accession>
<feature type="transmembrane region" description="Helical" evidence="1">
    <location>
        <begin position="15"/>
        <end position="39"/>
    </location>
</feature>
<dbReference type="Proteomes" id="UP000218965">
    <property type="component" value="Chromosome"/>
</dbReference>
<feature type="transmembrane region" description="Helical" evidence="1">
    <location>
        <begin position="51"/>
        <end position="70"/>
    </location>
</feature>
<protein>
    <submittedName>
        <fullName evidence="2">Periplasmic (Fe) hydrogenase small subunit</fullName>
    </submittedName>
</protein>
<dbReference type="RefSeq" id="WP_096420937.1">
    <property type="nucleotide sequence ID" value="NZ_AP017315.1"/>
</dbReference>
<keyword evidence="1" id="KW-1133">Transmembrane helix</keyword>
<dbReference type="KEGG" id="malk:MalAC0309_0873"/>
<dbReference type="AlphaFoldDB" id="A0A0U5BLL5"/>
<proteinExistence type="predicted"/>
<evidence type="ECO:0000313" key="3">
    <source>
        <dbReference type="Proteomes" id="UP000218965"/>
    </source>
</evidence>
<dbReference type="OrthoDB" id="5103001at2"/>
<keyword evidence="1" id="KW-0472">Membrane</keyword>
<feature type="transmembrane region" description="Helical" evidence="1">
    <location>
        <begin position="169"/>
        <end position="191"/>
    </location>
</feature>
<sequence>MTLWWRRSANEVDTLSWLTASLVTAWVPVLIVVLGAGAVLVGGQGADAPSFQWAAVALAALATGAIHLAARPTRRRFGTATAIVVAVLASSAVLVSGWGIARGGQGGAGELVPELWWAPVAVALVVMSLSPFVPGRVFLPAGAMVAGASVLGAAFATEPLAAVSPGAEVVIAASSPLFALIGGTFLTRALIDEVQGWRSGIVDTIAAPPAREKAVSIVDRTTHGVLSTDAMPFLRAIADGAPVDAATRARAAELATELRTALIDREGSGWLGAVVATRAVHVTDPHRLADRVSLDQRAAILALIDGVFSDQTAGVYAARLELAPGGEGNVAVALTLDLELPEGRRTAVLAPYYLSAKSVVRDISWTNGRSLVVRFGVDGER</sequence>
<evidence type="ECO:0000313" key="2">
    <source>
        <dbReference type="EMBL" id="BAU31739.1"/>
    </source>
</evidence>
<feature type="transmembrane region" description="Helical" evidence="1">
    <location>
        <begin position="77"/>
        <end position="100"/>
    </location>
</feature>
<feature type="transmembrane region" description="Helical" evidence="1">
    <location>
        <begin position="138"/>
        <end position="157"/>
    </location>
</feature>
<gene>
    <name evidence="2" type="ORF">MalAC0309_0873</name>
</gene>
<dbReference type="EMBL" id="AP017315">
    <property type="protein sequence ID" value="BAU31739.1"/>
    <property type="molecule type" value="Genomic_DNA"/>
</dbReference>
<keyword evidence="1" id="KW-0812">Transmembrane</keyword>
<organism evidence="2 3">
    <name type="scientific">Microcella alkaliphila</name>
    <dbReference type="NCBI Taxonomy" id="279828"/>
    <lineage>
        <taxon>Bacteria</taxon>
        <taxon>Bacillati</taxon>
        <taxon>Actinomycetota</taxon>
        <taxon>Actinomycetes</taxon>
        <taxon>Micrococcales</taxon>
        <taxon>Microbacteriaceae</taxon>
        <taxon>Microcella</taxon>
    </lineage>
</organism>
<feature type="transmembrane region" description="Helical" evidence="1">
    <location>
        <begin position="115"/>
        <end position="133"/>
    </location>
</feature>
<reference evidence="3" key="1">
    <citation type="submission" date="2015-12" db="EMBL/GenBank/DDBJ databases">
        <authorList>
            <person name="Shamseldin A."/>
            <person name="Moawad H."/>
            <person name="Abd El-Rahim W.M."/>
            <person name="Sadowsky M.J."/>
        </authorList>
    </citation>
    <scope>NUCLEOTIDE SEQUENCE [LARGE SCALE GENOMIC DNA]</scope>
    <source>
        <strain evidence="3">JAM AC0309</strain>
    </source>
</reference>
<name>A0A0U5BLL5_9MICO</name>